<dbReference type="Proteomes" id="UP000018144">
    <property type="component" value="Unassembled WGS sequence"/>
</dbReference>
<evidence type="ECO:0000313" key="2">
    <source>
        <dbReference type="Proteomes" id="UP000018144"/>
    </source>
</evidence>
<sequence>MVTSSPHCCYIPSTPYVFPRFIAPTGVHWSPQILSGWFNAYSACTGSLFRRRTR</sequence>
<name>U4L5E4_PYROM</name>
<proteinExistence type="predicted"/>
<accession>U4L5E4</accession>
<reference evidence="1 2" key="1">
    <citation type="journal article" date="2013" name="PLoS Genet.">
        <title>The genome and development-dependent transcriptomes of Pyronema confluens: a window into fungal evolution.</title>
        <authorList>
            <person name="Traeger S."/>
            <person name="Altegoer F."/>
            <person name="Freitag M."/>
            <person name="Gabaldon T."/>
            <person name="Kempken F."/>
            <person name="Kumar A."/>
            <person name="Marcet-Houben M."/>
            <person name="Poggeler S."/>
            <person name="Stajich J.E."/>
            <person name="Nowrousian M."/>
        </authorList>
    </citation>
    <scope>NUCLEOTIDE SEQUENCE [LARGE SCALE GENOMIC DNA]</scope>
    <source>
        <strain evidence="2">CBS 100304</strain>
        <tissue evidence="1">Vegetative mycelium</tissue>
    </source>
</reference>
<protein>
    <submittedName>
        <fullName evidence="1">Uncharacterized protein</fullName>
    </submittedName>
</protein>
<dbReference type="EMBL" id="HF935612">
    <property type="protein sequence ID" value="CCX11363.1"/>
    <property type="molecule type" value="Genomic_DNA"/>
</dbReference>
<organism evidence="1 2">
    <name type="scientific">Pyronema omphalodes (strain CBS 100304)</name>
    <name type="common">Pyronema confluens</name>
    <dbReference type="NCBI Taxonomy" id="1076935"/>
    <lineage>
        <taxon>Eukaryota</taxon>
        <taxon>Fungi</taxon>
        <taxon>Dikarya</taxon>
        <taxon>Ascomycota</taxon>
        <taxon>Pezizomycotina</taxon>
        <taxon>Pezizomycetes</taxon>
        <taxon>Pezizales</taxon>
        <taxon>Pyronemataceae</taxon>
        <taxon>Pyronema</taxon>
    </lineage>
</organism>
<keyword evidence="2" id="KW-1185">Reference proteome</keyword>
<gene>
    <name evidence="1" type="ORF">PCON_10957</name>
</gene>
<dbReference type="AlphaFoldDB" id="U4L5E4"/>
<evidence type="ECO:0000313" key="1">
    <source>
        <dbReference type="EMBL" id="CCX11363.1"/>
    </source>
</evidence>